<sequence>MNRIAYLDSVPRAAEKSVHVVYFSNVSGNTERFVSKLGYASTRIPIYSSEQMPEMSEPFVLITPTYGGCLSVTGKEGSHVPRQVKKFLANKTNRDLVRGVLAAGNSNFGASFGAAGEAVAAKLGVPYLYRFELMGTQEDVDNVRKGLDEFW</sequence>
<dbReference type="InterPro" id="IPR029039">
    <property type="entry name" value="Flavoprotein-like_sf"/>
</dbReference>
<evidence type="ECO:0000313" key="7">
    <source>
        <dbReference type="Proteomes" id="UP000186104"/>
    </source>
</evidence>
<dbReference type="SUPFAM" id="SSF52218">
    <property type="entry name" value="Flavoproteins"/>
    <property type="match status" value="1"/>
</dbReference>
<protein>
    <recommendedName>
        <fullName evidence="3 4">Protein NrdI</fullName>
    </recommendedName>
</protein>
<evidence type="ECO:0000256" key="2">
    <source>
        <dbReference type="ARBA" id="ARBA00009942"/>
    </source>
</evidence>
<dbReference type="EMBL" id="DYXM01000066">
    <property type="protein sequence ID" value="HJE90100.1"/>
    <property type="molecule type" value="Genomic_DNA"/>
</dbReference>
<reference evidence="6" key="3">
    <citation type="submission" date="2021-09" db="EMBL/GenBank/DDBJ databases">
        <authorList>
            <person name="Gilroy R."/>
        </authorList>
    </citation>
    <scope>NUCLEOTIDE SEQUENCE</scope>
    <source>
        <strain evidence="6">ChiGjej1B1-18357</strain>
    </source>
</reference>
<reference evidence="5 7" key="1">
    <citation type="submission" date="2016-06" db="EMBL/GenBank/DDBJ databases">
        <title>Complete genome sequence of a saline-alkali tolerant type strain Dietzia timorensis ID05-A0528T.</title>
        <authorList>
            <person name="Wu X."/>
        </authorList>
    </citation>
    <scope>NUCLEOTIDE SEQUENCE [LARGE SCALE GENOMIC DNA]</scope>
    <source>
        <strain evidence="5 7">ID05-A0528</strain>
    </source>
</reference>
<dbReference type="GO" id="GO:0010181">
    <property type="term" value="F:FMN binding"/>
    <property type="evidence" value="ECO:0007669"/>
    <property type="project" value="InterPro"/>
</dbReference>
<evidence type="ECO:0000313" key="6">
    <source>
        <dbReference type="EMBL" id="HJE90100.1"/>
    </source>
</evidence>
<dbReference type="Proteomes" id="UP000186104">
    <property type="component" value="Chromosome"/>
</dbReference>
<dbReference type="RefSeq" id="WP_067474976.1">
    <property type="nucleotide sequence ID" value="NZ_CP015961.1"/>
</dbReference>
<evidence type="ECO:0000313" key="5">
    <source>
        <dbReference type="EMBL" id="ANI91897.1"/>
    </source>
</evidence>
<dbReference type="Gene3D" id="3.40.50.360">
    <property type="match status" value="1"/>
</dbReference>
<dbReference type="HAMAP" id="MF_00128">
    <property type="entry name" value="NrdI"/>
    <property type="match status" value="1"/>
</dbReference>
<dbReference type="Proteomes" id="UP000776650">
    <property type="component" value="Unassembled WGS sequence"/>
</dbReference>
<comment type="similarity">
    <text evidence="2 4">Belongs to the NrdI family.</text>
</comment>
<proteinExistence type="inferred from homology"/>
<reference evidence="6" key="2">
    <citation type="journal article" date="2021" name="PeerJ">
        <title>Extensive microbial diversity within the chicken gut microbiome revealed by metagenomics and culture.</title>
        <authorList>
            <person name="Gilroy R."/>
            <person name="Ravi A."/>
            <person name="Getino M."/>
            <person name="Pursley I."/>
            <person name="Horton D.L."/>
            <person name="Alikhan N.F."/>
            <person name="Baker D."/>
            <person name="Gharbi K."/>
            <person name="Hall N."/>
            <person name="Watson M."/>
            <person name="Adriaenssens E.M."/>
            <person name="Foster-Nyarko E."/>
            <person name="Jarju S."/>
            <person name="Secka A."/>
            <person name="Antonio M."/>
            <person name="Oren A."/>
            <person name="Chaudhuri R.R."/>
            <person name="La Ragione R."/>
            <person name="Hildebrand F."/>
            <person name="Pallen M.J."/>
        </authorList>
    </citation>
    <scope>NUCLEOTIDE SEQUENCE</scope>
    <source>
        <strain evidence="6">ChiGjej1B1-18357</strain>
    </source>
</reference>
<evidence type="ECO:0000256" key="3">
    <source>
        <dbReference type="ARBA" id="ARBA00020129"/>
    </source>
</evidence>
<dbReference type="PANTHER" id="PTHR37297">
    <property type="entry name" value="PROTEIN NRDI"/>
    <property type="match status" value="1"/>
</dbReference>
<dbReference type="InterPro" id="IPR020852">
    <property type="entry name" value="RNR_Ib_NrdI_bac"/>
</dbReference>
<dbReference type="PIRSF" id="PIRSF005087">
    <property type="entry name" value="NrdI"/>
    <property type="match status" value="1"/>
</dbReference>
<accession>A0A173LKQ8</accession>
<dbReference type="PANTHER" id="PTHR37297:SF1">
    <property type="entry name" value="PROTEIN NRDI"/>
    <property type="match status" value="1"/>
</dbReference>
<dbReference type="NCBIfam" id="TIGR00333">
    <property type="entry name" value="nrdI"/>
    <property type="match status" value="1"/>
</dbReference>
<evidence type="ECO:0000256" key="1">
    <source>
        <dbReference type="ARBA" id="ARBA00003999"/>
    </source>
</evidence>
<dbReference type="AlphaFoldDB" id="A0A173LKQ8"/>
<comment type="function">
    <text evidence="1 4">Probably involved in ribonucleotide reductase function.</text>
</comment>
<dbReference type="KEGG" id="dtm:BJL86_1106"/>
<evidence type="ECO:0000256" key="4">
    <source>
        <dbReference type="HAMAP-Rule" id="MF_00128"/>
    </source>
</evidence>
<organism evidence="5 7">
    <name type="scientific">Dietzia timorensis</name>
    <dbReference type="NCBI Taxonomy" id="499555"/>
    <lineage>
        <taxon>Bacteria</taxon>
        <taxon>Bacillati</taxon>
        <taxon>Actinomycetota</taxon>
        <taxon>Actinomycetes</taxon>
        <taxon>Mycobacteriales</taxon>
        <taxon>Dietziaceae</taxon>
        <taxon>Dietzia</taxon>
    </lineage>
</organism>
<gene>
    <name evidence="4 6" type="primary">nrdI</name>
    <name evidence="5" type="ORF">BJL86_1106</name>
    <name evidence="6" type="ORF">K8V11_03705</name>
</gene>
<dbReference type="Pfam" id="PF07972">
    <property type="entry name" value="Flavodoxin_NdrI"/>
    <property type="match status" value="1"/>
</dbReference>
<dbReference type="EMBL" id="CP015961">
    <property type="protein sequence ID" value="ANI91897.1"/>
    <property type="molecule type" value="Genomic_DNA"/>
</dbReference>
<name>A0A173LKQ8_9ACTN</name>
<dbReference type="InterPro" id="IPR004465">
    <property type="entry name" value="RNR_NrdI"/>
</dbReference>
<dbReference type="STRING" id="499555.BJL86_1106"/>
<keyword evidence="7" id="KW-1185">Reference proteome</keyword>